<evidence type="ECO:0000256" key="3">
    <source>
        <dbReference type="SAM" id="MobiDB-lite"/>
    </source>
</evidence>
<evidence type="ECO:0000259" key="4">
    <source>
        <dbReference type="Pfam" id="PF06203"/>
    </source>
</evidence>
<dbReference type="Proteomes" id="UP001165083">
    <property type="component" value="Unassembled WGS sequence"/>
</dbReference>
<comment type="subcellular location">
    <subcellularLocation>
        <location evidence="1">Nucleus</location>
    </subcellularLocation>
</comment>
<proteinExistence type="predicted"/>
<evidence type="ECO:0000256" key="1">
    <source>
        <dbReference type="ARBA" id="ARBA00004123"/>
    </source>
</evidence>
<dbReference type="GO" id="GO:0005634">
    <property type="term" value="C:nucleus"/>
    <property type="evidence" value="ECO:0007669"/>
    <property type="project" value="UniProtKB-SubCell"/>
</dbReference>
<feature type="region of interest" description="Disordered" evidence="3">
    <location>
        <begin position="1"/>
        <end position="67"/>
    </location>
</feature>
<dbReference type="EMBL" id="BSXW01000089">
    <property type="protein sequence ID" value="GMF11851.1"/>
    <property type="molecule type" value="Genomic_DNA"/>
</dbReference>
<dbReference type="AlphaFoldDB" id="A0A9W6TEW8"/>
<feature type="compositionally biased region" description="Low complexity" evidence="3">
    <location>
        <begin position="35"/>
        <end position="53"/>
    </location>
</feature>
<evidence type="ECO:0000256" key="2">
    <source>
        <dbReference type="ARBA" id="ARBA00023242"/>
    </source>
</evidence>
<keyword evidence="2" id="KW-0539">Nucleus</keyword>
<dbReference type="InterPro" id="IPR010402">
    <property type="entry name" value="CCT_domain"/>
</dbReference>
<gene>
    <name evidence="5" type="ORF">Plil01_000252300</name>
</gene>
<evidence type="ECO:0000313" key="5">
    <source>
        <dbReference type="EMBL" id="GMF11851.1"/>
    </source>
</evidence>
<protein>
    <submittedName>
        <fullName evidence="5">Unnamed protein product</fullName>
    </submittedName>
</protein>
<feature type="domain" description="CCT" evidence="4">
    <location>
        <begin position="482"/>
        <end position="528"/>
    </location>
</feature>
<sequence>MAAASVRTAAASASRTAAASAAPPDFAPRARRRAASATVTAAASAAPRPSASRQHARADSASATARPDTGRRWLHFDSLRVGILGRAQLFDLDSLSIGLDGLLKCPRPDRAFITRPFWLITASDHHSQSWDAGLHADAAGSRAPAASSRRLGAGKPLPNALLESWKAVDSPLCWDESDGLSLLPESELEVATACRDVCLDKLTRERRKSVVLEGEGEWKEKKEGVEQEDSLNVDELSELFSCVEQEETSGVDFSVFIEDEDAINVEEISQMFSGLEDSKSFSIEEVVSASPVDVVDTKELETNVDVQKSLQHFSDLGAVPASQGQEDADAENVSMLSEIFSATLEDQDATERIAAPTPTYTVAECEDAKNVDLVADLFTSLEADNDARQETVADRSATQDWIDVLEVDNVASLFADLEQAEEMKTKTQTVAPAPVKVDSRIFVPTFSVRIDGSRAGHRPAVGPNSDLLVGPPSVLLAGPPSRQDRVGRWKSKRKTRAFVTKPPDPSISDTRRASAAKRQRVKGRFVSDTHTFVSITALQQ</sequence>
<feature type="compositionally biased region" description="Low complexity" evidence="3">
    <location>
        <begin position="1"/>
        <end position="24"/>
    </location>
</feature>
<feature type="region of interest" description="Disordered" evidence="3">
    <location>
        <begin position="490"/>
        <end position="516"/>
    </location>
</feature>
<comment type="caution">
    <text evidence="5">The sequence shown here is derived from an EMBL/GenBank/DDBJ whole genome shotgun (WGS) entry which is preliminary data.</text>
</comment>
<name>A0A9W6TEW8_9STRA</name>
<reference evidence="5" key="1">
    <citation type="submission" date="2023-04" db="EMBL/GenBank/DDBJ databases">
        <title>Phytophthora lilii NBRC 32176.</title>
        <authorList>
            <person name="Ichikawa N."/>
            <person name="Sato H."/>
            <person name="Tonouchi N."/>
        </authorList>
    </citation>
    <scope>NUCLEOTIDE SEQUENCE</scope>
    <source>
        <strain evidence="5">NBRC 32176</strain>
    </source>
</reference>
<accession>A0A9W6TEW8</accession>
<organism evidence="5 6">
    <name type="scientific">Phytophthora lilii</name>
    <dbReference type="NCBI Taxonomy" id="2077276"/>
    <lineage>
        <taxon>Eukaryota</taxon>
        <taxon>Sar</taxon>
        <taxon>Stramenopiles</taxon>
        <taxon>Oomycota</taxon>
        <taxon>Peronosporomycetes</taxon>
        <taxon>Peronosporales</taxon>
        <taxon>Peronosporaceae</taxon>
        <taxon>Phytophthora</taxon>
    </lineage>
</organism>
<evidence type="ECO:0000313" key="6">
    <source>
        <dbReference type="Proteomes" id="UP001165083"/>
    </source>
</evidence>
<keyword evidence="6" id="KW-1185">Reference proteome</keyword>
<dbReference type="Pfam" id="PF06203">
    <property type="entry name" value="CCT"/>
    <property type="match status" value="1"/>
</dbReference>
<dbReference type="OrthoDB" id="73854at2759"/>